<evidence type="ECO:0000313" key="2">
    <source>
        <dbReference type="EMBL" id="MBB4265904.1"/>
    </source>
</evidence>
<evidence type="ECO:0000313" key="3">
    <source>
        <dbReference type="Proteomes" id="UP000554286"/>
    </source>
</evidence>
<protein>
    <submittedName>
        <fullName evidence="2">Magnesium chelatase accessory protein</fullName>
    </submittedName>
</protein>
<accession>A0A7W6RDA4</accession>
<evidence type="ECO:0000259" key="1">
    <source>
        <dbReference type="Pfam" id="PF12697"/>
    </source>
</evidence>
<dbReference type="Proteomes" id="UP000554286">
    <property type="component" value="Unassembled WGS sequence"/>
</dbReference>
<dbReference type="EMBL" id="JACIGK010000009">
    <property type="protein sequence ID" value="MBB4265904.1"/>
    <property type="molecule type" value="Genomic_DNA"/>
</dbReference>
<reference evidence="2 3" key="1">
    <citation type="submission" date="2020-08" db="EMBL/GenBank/DDBJ databases">
        <title>Genome sequencing of Purple Non-Sulfur Bacteria from various extreme environments.</title>
        <authorList>
            <person name="Mayer M."/>
        </authorList>
    </citation>
    <scope>NUCLEOTIDE SEQUENCE [LARGE SCALE GENOMIC DNA]</scope>
    <source>
        <strain evidence="2 3">JA131</strain>
    </source>
</reference>
<feature type="domain" description="AB hydrolase-1" evidence="1">
    <location>
        <begin position="32"/>
        <end position="272"/>
    </location>
</feature>
<dbReference type="InterPro" id="IPR000073">
    <property type="entry name" value="AB_hydrolase_1"/>
</dbReference>
<dbReference type="PANTHER" id="PTHR46438">
    <property type="entry name" value="ALPHA/BETA-HYDROLASES SUPERFAMILY PROTEIN"/>
    <property type="match status" value="1"/>
</dbReference>
<organism evidence="2 3">
    <name type="scientific">Roseospira visakhapatnamensis</name>
    <dbReference type="NCBI Taxonomy" id="390880"/>
    <lineage>
        <taxon>Bacteria</taxon>
        <taxon>Pseudomonadati</taxon>
        <taxon>Pseudomonadota</taxon>
        <taxon>Alphaproteobacteria</taxon>
        <taxon>Rhodospirillales</taxon>
        <taxon>Rhodospirillaceae</taxon>
        <taxon>Roseospira</taxon>
    </lineage>
</organism>
<dbReference type="AlphaFoldDB" id="A0A7W6RDA4"/>
<dbReference type="InterPro" id="IPR017497">
    <property type="entry name" value="BchO"/>
</dbReference>
<keyword evidence="3" id="KW-1185">Reference proteome</keyword>
<dbReference type="SUPFAM" id="SSF53474">
    <property type="entry name" value="alpha/beta-Hydrolases"/>
    <property type="match status" value="1"/>
</dbReference>
<gene>
    <name evidence="2" type="ORF">GGD89_001529</name>
</gene>
<dbReference type="Gene3D" id="3.40.50.1820">
    <property type="entry name" value="alpha/beta hydrolase"/>
    <property type="match status" value="1"/>
</dbReference>
<dbReference type="Pfam" id="PF12697">
    <property type="entry name" value="Abhydrolase_6"/>
    <property type="match status" value="1"/>
</dbReference>
<sequence length="299" mass="32112">MGRDWPNRRHSRFVLAHGYRWHVQVAGRGPVLLLLHGTGASTHSFRDLLAPLAEHFTVVIPDLPGHGFTANPPASSYTLPGMGRAVHALLTELRVKPDLVAGHSAGAAVLLRMTLDHGIAPRAILSLNGALLPFRNSEGHWWSGLAKLLLVNPMVPRLFAWTAADAARVEKLIVGTGSTISPEGLDLYRRLFREPAHVGGALAMMANWDLRALRDMVARLDTPLILAAGETDTTVEPHVAETIAARAPRATVRVLPGLGHLAHEERPEVVVALIHEIARAHGVLPAEIPSTGPSGDRAA</sequence>
<comment type="caution">
    <text evidence="2">The sequence shown here is derived from an EMBL/GenBank/DDBJ whole genome shotgun (WGS) entry which is preliminary data.</text>
</comment>
<dbReference type="PANTHER" id="PTHR46438:SF11">
    <property type="entry name" value="LIPASE-RELATED"/>
    <property type="match status" value="1"/>
</dbReference>
<name>A0A7W6RDA4_9PROT</name>
<proteinExistence type="predicted"/>
<dbReference type="NCBIfam" id="TIGR03056">
    <property type="entry name" value="bchO_mg_che_rel"/>
    <property type="match status" value="1"/>
</dbReference>
<dbReference type="InterPro" id="IPR029058">
    <property type="entry name" value="AB_hydrolase_fold"/>
</dbReference>
<dbReference type="RefSeq" id="WP_343058557.1">
    <property type="nucleotide sequence ID" value="NZ_JACIGK010000009.1"/>
</dbReference>